<proteinExistence type="inferred from homology"/>
<dbReference type="Proteomes" id="UP001589693">
    <property type="component" value="Unassembled WGS sequence"/>
</dbReference>
<evidence type="ECO:0000259" key="5">
    <source>
        <dbReference type="PROSITE" id="PS50893"/>
    </source>
</evidence>
<feature type="domain" description="ABC transporter" evidence="5">
    <location>
        <begin position="4"/>
        <end position="238"/>
    </location>
</feature>
<evidence type="ECO:0000256" key="2">
    <source>
        <dbReference type="ARBA" id="ARBA00022448"/>
    </source>
</evidence>
<evidence type="ECO:0000256" key="1">
    <source>
        <dbReference type="ARBA" id="ARBA00005417"/>
    </source>
</evidence>
<name>A0ABV5ZSX5_9PSEU</name>
<dbReference type="Pfam" id="PF00005">
    <property type="entry name" value="ABC_tran"/>
    <property type="match status" value="1"/>
</dbReference>
<dbReference type="EMBL" id="JBHLZU010000006">
    <property type="protein sequence ID" value="MFB9903981.1"/>
    <property type="molecule type" value="Genomic_DNA"/>
</dbReference>
<keyword evidence="4 6" id="KW-0067">ATP-binding</keyword>
<accession>A0ABV5ZSX5</accession>
<dbReference type="SUPFAM" id="SSF52540">
    <property type="entry name" value="P-loop containing nucleoside triphosphate hydrolases"/>
    <property type="match status" value="1"/>
</dbReference>
<dbReference type="InterPro" id="IPR003593">
    <property type="entry name" value="AAA+_ATPase"/>
</dbReference>
<dbReference type="Gene3D" id="3.40.50.300">
    <property type="entry name" value="P-loop containing nucleotide triphosphate hydrolases"/>
    <property type="match status" value="1"/>
</dbReference>
<dbReference type="PANTHER" id="PTHR42734:SF5">
    <property type="entry name" value="IRON TRANSPORT SYSTEM ATP-BINDING PROTEIN HI_0361-RELATED"/>
    <property type="match status" value="1"/>
</dbReference>
<protein>
    <submittedName>
        <fullName evidence="6">Metal ABC transporter ATP-binding protein</fullName>
    </submittedName>
</protein>
<evidence type="ECO:0000313" key="6">
    <source>
        <dbReference type="EMBL" id="MFB9903981.1"/>
    </source>
</evidence>
<keyword evidence="7" id="KW-1185">Reference proteome</keyword>
<sequence>MSAVTATGVTVHYGDVLALDDVDVTIERGRICGLLGMNGSGKSTLFKSLIGLVKPDRGTITLHDKDPALARREGLVAYVPQSEAVDWAFPVRVRDVVAMGRYGGLGGARRLKAADREAVGAALERVGLADLAGNQIGELSGGQRKRAFVARGIAQDARLLFLDEPFAGVDKRSEATIVELLRSLRDEGRTVVVSTHDLAGVPALCDEAILLRQRVLLHGDIETALAPDNLGRAFGLDGVVA</sequence>
<dbReference type="InterPro" id="IPR003439">
    <property type="entry name" value="ABC_transporter-like_ATP-bd"/>
</dbReference>
<dbReference type="PROSITE" id="PS00211">
    <property type="entry name" value="ABC_TRANSPORTER_1"/>
    <property type="match status" value="1"/>
</dbReference>
<dbReference type="SMART" id="SM00382">
    <property type="entry name" value="AAA"/>
    <property type="match status" value="1"/>
</dbReference>
<organism evidence="6 7">
    <name type="scientific">Allokutzneria oryzae</name>
    <dbReference type="NCBI Taxonomy" id="1378989"/>
    <lineage>
        <taxon>Bacteria</taxon>
        <taxon>Bacillati</taxon>
        <taxon>Actinomycetota</taxon>
        <taxon>Actinomycetes</taxon>
        <taxon>Pseudonocardiales</taxon>
        <taxon>Pseudonocardiaceae</taxon>
        <taxon>Allokutzneria</taxon>
    </lineage>
</organism>
<dbReference type="CDD" id="cd03235">
    <property type="entry name" value="ABC_Metallic_Cations"/>
    <property type="match status" value="1"/>
</dbReference>
<dbReference type="PANTHER" id="PTHR42734">
    <property type="entry name" value="METAL TRANSPORT SYSTEM ATP-BINDING PROTEIN TM_0124-RELATED"/>
    <property type="match status" value="1"/>
</dbReference>
<keyword evidence="2" id="KW-0813">Transport</keyword>
<evidence type="ECO:0000256" key="4">
    <source>
        <dbReference type="ARBA" id="ARBA00022840"/>
    </source>
</evidence>
<evidence type="ECO:0000313" key="7">
    <source>
        <dbReference type="Proteomes" id="UP001589693"/>
    </source>
</evidence>
<comment type="similarity">
    <text evidence="1">Belongs to the ABC transporter superfamily.</text>
</comment>
<comment type="caution">
    <text evidence="6">The sequence shown here is derived from an EMBL/GenBank/DDBJ whole genome shotgun (WGS) entry which is preliminary data.</text>
</comment>
<evidence type="ECO:0000256" key="3">
    <source>
        <dbReference type="ARBA" id="ARBA00022741"/>
    </source>
</evidence>
<dbReference type="RefSeq" id="WP_377851137.1">
    <property type="nucleotide sequence ID" value="NZ_JBHLZU010000006.1"/>
</dbReference>
<dbReference type="GO" id="GO:0005524">
    <property type="term" value="F:ATP binding"/>
    <property type="evidence" value="ECO:0007669"/>
    <property type="project" value="UniProtKB-KW"/>
</dbReference>
<dbReference type="PROSITE" id="PS50893">
    <property type="entry name" value="ABC_TRANSPORTER_2"/>
    <property type="match status" value="1"/>
</dbReference>
<dbReference type="InterPro" id="IPR017871">
    <property type="entry name" value="ABC_transporter-like_CS"/>
</dbReference>
<dbReference type="InterPro" id="IPR027417">
    <property type="entry name" value="P-loop_NTPase"/>
</dbReference>
<reference evidence="6 7" key="1">
    <citation type="submission" date="2024-09" db="EMBL/GenBank/DDBJ databases">
        <authorList>
            <person name="Sun Q."/>
            <person name="Mori K."/>
        </authorList>
    </citation>
    <scope>NUCLEOTIDE SEQUENCE [LARGE SCALE GENOMIC DNA]</scope>
    <source>
        <strain evidence="6 7">TBRC 7907</strain>
    </source>
</reference>
<keyword evidence="3" id="KW-0547">Nucleotide-binding</keyword>
<gene>
    <name evidence="6" type="ORF">ACFFQA_08520</name>
</gene>
<dbReference type="InterPro" id="IPR050153">
    <property type="entry name" value="Metal_Ion_Import_ABC"/>
</dbReference>